<evidence type="ECO:0000313" key="3">
    <source>
        <dbReference type="EMBL" id="PGG97662.1"/>
    </source>
</evidence>
<evidence type="ECO:0000259" key="2">
    <source>
        <dbReference type="Pfam" id="PF20516"/>
    </source>
</evidence>
<feature type="region of interest" description="Disordered" evidence="1">
    <location>
        <begin position="160"/>
        <end position="185"/>
    </location>
</feature>
<keyword evidence="4" id="KW-1185">Reference proteome</keyword>
<reference evidence="3 4" key="1">
    <citation type="submission" date="2017-10" db="EMBL/GenBank/DDBJ databases">
        <title>Comparative genomics in systemic dimorphic fungi from Ajellomycetaceae.</title>
        <authorList>
            <person name="Munoz J.F."/>
            <person name="Mcewen J.G."/>
            <person name="Clay O.K."/>
            <person name="Cuomo C.A."/>
        </authorList>
    </citation>
    <scope>NUCLEOTIDE SEQUENCE [LARGE SCALE GENOMIC DNA]</scope>
    <source>
        <strain evidence="3 4">UAMH5409</strain>
    </source>
</reference>
<feature type="domain" description="PD-(D/E)XK nuclease-like" evidence="2">
    <location>
        <begin position="231"/>
        <end position="479"/>
    </location>
</feature>
<protein>
    <recommendedName>
        <fullName evidence="2">PD-(D/E)XK nuclease-like domain-containing protein</fullName>
    </recommendedName>
</protein>
<dbReference type="InterPro" id="IPR046797">
    <property type="entry name" value="PDDEXK_12"/>
</dbReference>
<evidence type="ECO:0000256" key="1">
    <source>
        <dbReference type="SAM" id="MobiDB-lite"/>
    </source>
</evidence>
<feature type="compositionally biased region" description="Polar residues" evidence="1">
    <location>
        <begin position="119"/>
        <end position="132"/>
    </location>
</feature>
<sequence>MPIHSIEEFVESSNRRCNAIPDWLDACQDVYPSPLDSAFQKTALTARAQKQMPIWNKKSSPCTPSPQQFIPSSRTAPPSIMDDAGRQSGRGRRSNRGVVTRSRRKNAAEAVSLEESIARSAQTVEGTVSPDQRQFHESMSAVSPELDLGSSAAFSQPFIASSATRSSVHSRSLSPTKRTSDLSAAKPPIEVGAEIEVPQAVKGLVKKIANICDGLDSLKSELENIDDRDYPGIFFDDPDTPSVPHDLEVLQKLRSFRDAAAGCSEREKPEPSWAEEVLYPLLKLAAELENRDNVQRVQVENVTATPISPKSLMPTGLQHLSFSSKRVDYCIYLSQTKAQEYHTRDNLTLRNFDIHDEGINQAGSSNYVKWLPQLLAVECKNSLPGIEGAVQLGIWMASLRTRLERLMDQTMIPKEHLKPMPCLKTVGFYWHMYWCFVGDNGETVLYGPQDLGSTRNMKGMYQILKALQEIVRYGRDEYWPWFKKTMLWEAN</sequence>
<dbReference type="AlphaFoldDB" id="A0A2B7WM13"/>
<dbReference type="EMBL" id="PDNB01000242">
    <property type="protein sequence ID" value="PGG97662.1"/>
    <property type="molecule type" value="Genomic_DNA"/>
</dbReference>
<feature type="compositionally biased region" description="Low complexity" evidence="1">
    <location>
        <begin position="160"/>
        <end position="174"/>
    </location>
</feature>
<feature type="compositionally biased region" description="Basic residues" evidence="1">
    <location>
        <begin position="89"/>
        <end position="105"/>
    </location>
</feature>
<dbReference type="Proteomes" id="UP000223968">
    <property type="component" value="Unassembled WGS sequence"/>
</dbReference>
<gene>
    <name evidence="3" type="ORF">AJ79_09121</name>
</gene>
<evidence type="ECO:0000313" key="4">
    <source>
        <dbReference type="Proteomes" id="UP000223968"/>
    </source>
</evidence>
<dbReference type="STRING" id="1447875.A0A2B7WM13"/>
<proteinExistence type="predicted"/>
<dbReference type="OrthoDB" id="4161186at2759"/>
<name>A0A2B7WM13_9EURO</name>
<comment type="caution">
    <text evidence="3">The sequence shown here is derived from an EMBL/GenBank/DDBJ whole genome shotgun (WGS) entry which is preliminary data.</text>
</comment>
<feature type="region of interest" description="Disordered" evidence="1">
    <location>
        <begin position="56"/>
        <end position="142"/>
    </location>
</feature>
<dbReference type="Pfam" id="PF20516">
    <property type="entry name" value="PDDEXK_12"/>
    <property type="match status" value="1"/>
</dbReference>
<accession>A0A2B7WM13</accession>
<organism evidence="3 4">
    <name type="scientific">Helicocarpus griseus UAMH5409</name>
    <dbReference type="NCBI Taxonomy" id="1447875"/>
    <lineage>
        <taxon>Eukaryota</taxon>
        <taxon>Fungi</taxon>
        <taxon>Dikarya</taxon>
        <taxon>Ascomycota</taxon>
        <taxon>Pezizomycotina</taxon>
        <taxon>Eurotiomycetes</taxon>
        <taxon>Eurotiomycetidae</taxon>
        <taxon>Onygenales</taxon>
        <taxon>Ajellomycetaceae</taxon>
        <taxon>Helicocarpus</taxon>
    </lineage>
</organism>
<feature type="compositionally biased region" description="Polar residues" evidence="1">
    <location>
        <begin position="57"/>
        <end position="76"/>
    </location>
</feature>